<organism evidence="2 3">
    <name type="scientific">Phytophthora rubi</name>
    <dbReference type="NCBI Taxonomy" id="129364"/>
    <lineage>
        <taxon>Eukaryota</taxon>
        <taxon>Sar</taxon>
        <taxon>Stramenopiles</taxon>
        <taxon>Oomycota</taxon>
        <taxon>Peronosporomycetes</taxon>
        <taxon>Peronosporales</taxon>
        <taxon>Peronosporaceae</taxon>
        <taxon>Phytophthora</taxon>
    </lineage>
</organism>
<dbReference type="GO" id="GO:0003676">
    <property type="term" value="F:nucleic acid binding"/>
    <property type="evidence" value="ECO:0007669"/>
    <property type="project" value="InterPro"/>
</dbReference>
<gene>
    <name evidence="2" type="ORF">PR003_g5579</name>
</gene>
<reference evidence="2 3" key="1">
    <citation type="submission" date="2018-08" db="EMBL/GenBank/DDBJ databases">
        <title>Genomic investigation of the strawberry pathogen Phytophthora fragariae indicates pathogenicity is determined by transcriptional variation in three key races.</title>
        <authorList>
            <person name="Adams T.M."/>
            <person name="Armitage A.D."/>
            <person name="Sobczyk M.K."/>
            <person name="Bates H.J."/>
            <person name="Dunwell J.M."/>
            <person name="Nellist C.F."/>
            <person name="Harrison R.J."/>
        </authorList>
    </citation>
    <scope>NUCLEOTIDE SEQUENCE [LARGE SCALE GENOMIC DNA]</scope>
    <source>
        <strain evidence="2 3">SCRP333</strain>
    </source>
</reference>
<dbReference type="InterPro" id="IPR002156">
    <property type="entry name" value="RNaseH_domain"/>
</dbReference>
<dbReference type="Gene3D" id="3.30.420.10">
    <property type="entry name" value="Ribonuclease H-like superfamily/Ribonuclease H"/>
    <property type="match status" value="1"/>
</dbReference>
<evidence type="ECO:0000259" key="1">
    <source>
        <dbReference type="Pfam" id="PF13456"/>
    </source>
</evidence>
<sequence>MALAAVTVNVWAIEADTGAKIVGDVVGNPVVKPVADSIYITPRHTAAQNQGKLMHDTLWATGMKICAIHSGAGPLPGKRDMVRALGRMEYFKGKVGLQWRGRRLLVNMKPMMGPLCDQYISTEITAHGTFITEWLPYVDLATVRLYTATGRVVTPTSQFKLICTPGQQLRDVIHWKWMDNGGLVVTALARKVSKPVQRKIGGLIRLLLLNYPQLSRRGEHTGAVTYFTKDDTHVPVTCQVTADIHFLSNAQGSEATEPVTLESHRDLVAAMQSEVGSTTTITEVLPHPRLARLVCLWAGKRRWKTPRRIFKAKLRIRAEAKGTVIAATRQGRWAGMSKDAAAGITALAWKRIRRVVGLNPWGEQILLRIKHQAVSLCNPVTAGLGCPHADCVRLDRIDLHHVFWGCPAATELRASLINRWKSAGVKRTDFEEAIFSLTLQGTPTGIARATGRIVAELPEDQIEELGDAIEKATARCWSIGAAQYLLAVWRWRVAFFDDQNDVSPACHVAGLANRLRTGHRDVTQDCLAHLPPQLCDRISSVICTVLGAEWAGHDHAVPRGGYCYLVAFAGRSATTGMRGSSGTVVVKVHQGTGDFLLLFASSICYAGQALAQQRASQLGLLQGLRRCSTHFWSEVHVMGDHADVIRQHTTRKPPKAQTLKGAFWRARRAADAVAVTSWTAQPREYNRTATELARVAQESQQSTQWIGTGQQDEGRKWSGVMTSLTQDVQQWLQAQETTTTSAVAAVQV</sequence>
<accession>A0A6A4G2T5</accession>
<evidence type="ECO:0000313" key="2">
    <source>
        <dbReference type="EMBL" id="KAE9350009.1"/>
    </source>
</evidence>
<feature type="domain" description="RNase H type-1" evidence="1">
    <location>
        <begin position="592"/>
        <end position="694"/>
    </location>
</feature>
<dbReference type="Pfam" id="PF13456">
    <property type="entry name" value="RVT_3"/>
    <property type="match status" value="1"/>
</dbReference>
<dbReference type="InterPro" id="IPR036397">
    <property type="entry name" value="RNaseH_sf"/>
</dbReference>
<comment type="caution">
    <text evidence="2">The sequence shown here is derived from an EMBL/GenBank/DDBJ whole genome shotgun (WGS) entry which is preliminary data.</text>
</comment>
<evidence type="ECO:0000313" key="3">
    <source>
        <dbReference type="Proteomes" id="UP000434957"/>
    </source>
</evidence>
<dbReference type="Proteomes" id="UP000434957">
    <property type="component" value="Unassembled WGS sequence"/>
</dbReference>
<dbReference type="AlphaFoldDB" id="A0A6A4G2T5"/>
<keyword evidence="3" id="KW-1185">Reference proteome</keyword>
<dbReference type="EMBL" id="QXFT01000234">
    <property type="protein sequence ID" value="KAE9350009.1"/>
    <property type="molecule type" value="Genomic_DNA"/>
</dbReference>
<dbReference type="GO" id="GO:0004523">
    <property type="term" value="F:RNA-DNA hybrid ribonuclease activity"/>
    <property type="evidence" value="ECO:0007669"/>
    <property type="project" value="InterPro"/>
</dbReference>
<proteinExistence type="predicted"/>
<name>A0A6A4G2T5_9STRA</name>
<protein>
    <recommendedName>
        <fullName evidence="1">RNase H type-1 domain-containing protein</fullName>
    </recommendedName>
</protein>